<evidence type="ECO:0000259" key="2">
    <source>
        <dbReference type="PROSITE" id="PS50222"/>
    </source>
</evidence>
<dbReference type="OMA" id="HILECTL"/>
<dbReference type="Pfam" id="PF13499">
    <property type="entry name" value="EF-hand_7"/>
    <property type="match status" value="1"/>
</dbReference>
<sequence length="138" mass="15399">MPVMVIDGSTVIDFVQHAESFDKAMERKFYSIDVNHDGSLSRAEVRAAFECVHILECTLGMPDAKSPRQLNKIYDSIFERFDTDHNGVVDMEEFRAQMRDILLAVAHGLGSAPLQIATEEDGFLQDAANHELEKNSAA</sequence>
<dbReference type="OrthoDB" id="186625at2759"/>
<keyword evidence="1" id="KW-0106">Calcium</keyword>
<dbReference type="PROSITE" id="PS50222">
    <property type="entry name" value="EF_HAND_2"/>
    <property type="match status" value="2"/>
</dbReference>
<dbReference type="PANTHER" id="PTHR34574:SF5">
    <property type="entry name" value="CALCIUM-BINDING EF-HAND FAMILY PROTEIN"/>
    <property type="match status" value="1"/>
</dbReference>
<accession>A0A8T2TRA8</accession>
<comment type="caution">
    <text evidence="3">The sequence shown here is derived from an EMBL/GenBank/DDBJ whole genome shotgun (WGS) entry which is preliminary data.</text>
</comment>
<dbReference type="InterPro" id="IPR002048">
    <property type="entry name" value="EF_hand_dom"/>
</dbReference>
<dbReference type="AlphaFoldDB" id="A0A8T2TRA8"/>
<dbReference type="PROSITE" id="PS00018">
    <property type="entry name" value="EF_HAND_1"/>
    <property type="match status" value="2"/>
</dbReference>
<evidence type="ECO:0000313" key="4">
    <source>
        <dbReference type="Proteomes" id="UP000825935"/>
    </source>
</evidence>
<organism evidence="3 4">
    <name type="scientific">Ceratopteris richardii</name>
    <name type="common">Triangle waterfern</name>
    <dbReference type="NCBI Taxonomy" id="49495"/>
    <lineage>
        <taxon>Eukaryota</taxon>
        <taxon>Viridiplantae</taxon>
        <taxon>Streptophyta</taxon>
        <taxon>Embryophyta</taxon>
        <taxon>Tracheophyta</taxon>
        <taxon>Polypodiopsida</taxon>
        <taxon>Polypodiidae</taxon>
        <taxon>Polypodiales</taxon>
        <taxon>Pteridineae</taxon>
        <taxon>Pteridaceae</taxon>
        <taxon>Parkerioideae</taxon>
        <taxon>Ceratopteris</taxon>
    </lineage>
</organism>
<name>A0A8T2TRA8_CERRI</name>
<dbReference type="PANTHER" id="PTHR34574">
    <property type="entry name" value="CALCIUM-BINDING EF-HAND FAMILY PROTEIN-RELATED"/>
    <property type="match status" value="1"/>
</dbReference>
<feature type="domain" description="EF-hand" evidence="2">
    <location>
        <begin position="20"/>
        <end position="55"/>
    </location>
</feature>
<dbReference type="Proteomes" id="UP000825935">
    <property type="component" value="Chromosome 11"/>
</dbReference>
<protein>
    <recommendedName>
        <fullName evidence="2">EF-hand domain-containing protein</fullName>
    </recommendedName>
</protein>
<dbReference type="InterPro" id="IPR018247">
    <property type="entry name" value="EF_Hand_1_Ca_BS"/>
</dbReference>
<dbReference type="SUPFAM" id="SSF47473">
    <property type="entry name" value="EF-hand"/>
    <property type="match status" value="1"/>
</dbReference>
<gene>
    <name evidence="3" type="ORF">KP509_11G032900</name>
</gene>
<dbReference type="GO" id="GO:0005509">
    <property type="term" value="F:calcium ion binding"/>
    <property type="evidence" value="ECO:0007669"/>
    <property type="project" value="InterPro"/>
</dbReference>
<dbReference type="Gene3D" id="1.10.238.10">
    <property type="entry name" value="EF-hand"/>
    <property type="match status" value="1"/>
</dbReference>
<dbReference type="SMART" id="SM00054">
    <property type="entry name" value="EFh"/>
    <property type="match status" value="2"/>
</dbReference>
<proteinExistence type="predicted"/>
<dbReference type="EMBL" id="CM035416">
    <property type="protein sequence ID" value="KAH7424948.1"/>
    <property type="molecule type" value="Genomic_DNA"/>
</dbReference>
<evidence type="ECO:0000313" key="3">
    <source>
        <dbReference type="EMBL" id="KAH7424948.1"/>
    </source>
</evidence>
<feature type="domain" description="EF-hand" evidence="2">
    <location>
        <begin position="69"/>
        <end position="104"/>
    </location>
</feature>
<reference evidence="3" key="1">
    <citation type="submission" date="2021-08" db="EMBL/GenBank/DDBJ databases">
        <title>WGS assembly of Ceratopteris richardii.</title>
        <authorList>
            <person name="Marchant D.B."/>
            <person name="Chen G."/>
            <person name="Jenkins J."/>
            <person name="Shu S."/>
            <person name="Leebens-Mack J."/>
            <person name="Grimwood J."/>
            <person name="Schmutz J."/>
            <person name="Soltis P."/>
            <person name="Soltis D."/>
            <person name="Chen Z.-H."/>
        </authorList>
    </citation>
    <scope>NUCLEOTIDE SEQUENCE</scope>
    <source>
        <strain evidence="3">Whitten #5841</strain>
        <tissue evidence="3">Leaf</tissue>
    </source>
</reference>
<keyword evidence="4" id="KW-1185">Reference proteome</keyword>
<evidence type="ECO:0000256" key="1">
    <source>
        <dbReference type="ARBA" id="ARBA00022837"/>
    </source>
</evidence>
<dbReference type="InterPro" id="IPR011992">
    <property type="entry name" value="EF-hand-dom_pair"/>
</dbReference>